<sequence>MYIVHTYLPTQYICTHVVAMFLLLGAQVVKHAPTHTHTHTHTHPRRHTLHPPTHTHIQYTVDTLHSIRSTLEPARPASRYICTYINERNGSTGSARQAAGVCAGAVVTNGSATHYVHSMYIYL</sequence>
<accession>A0A6G1KS66</accession>
<name>A0A6G1KS66_9PLEO</name>
<evidence type="ECO:0000313" key="1">
    <source>
        <dbReference type="EMBL" id="KAF2715395.1"/>
    </source>
</evidence>
<dbReference type="EMBL" id="MU005764">
    <property type="protein sequence ID" value="KAF2715395.1"/>
    <property type="molecule type" value="Genomic_DNA"/>
</dbReference>
<organism evidence="1 2">
    <name type="scientific">Pleomassaria siparia CBS 279.74</name>
    <dbReference type="NCBI Taxonomy" id="1314801"/>
    <lineage>
        <taxon>Eukaryota</taxon>
        <taxon>Fungi</taxon>
        <taxon>Dikarya</taxon>
        <taxon>Ascomycota</taxon>
        <taxon>Pezizomycotina</taxon>
        <taxon>Dothideomycetes</taxon>
        <taxon>Pleosporomycetidae</taxon>
        <taxon>Pleosporales</taxon>
        <taxon>Pleomassariaceae</taxon>
        <taxon>Pleomassaria</taxon>
    </lineage>
</organism>
<evidence type="ECO:0000313" key="2">
    <source>
        <dbReference type="Proteomes" id="UP000799428"/>
    </source>
</evidence>
<keyword evidence="2" id="KW-1185">Reference proteome</keyword>
<gene>
    <name evidence="1" type="ORF">K504DRAFT_25849</name>
</gene>
<dbReference type="AlphaFoldDB" id="A0A6G1KS66"/>
<reference evidence="1" key="1">
    <citation type="journal article" date="2020" name="Stud. Mycol.">
        <title>101 Dothideomycetes genomes: a test case for predicting lifestyles and emergence of pathogens.</title>
        <authorList>
            <person name="Haridas S."/>
            <person name="Albert R."/>
            <person name="Binder M."/>
            <person name="Bloem J."/>
            <person name="Labutti K."/>
            <person name="Salamov A."/>
            <person name="Andreopoulos B."/>
            <person name="Baker S."/>
            <person name="Barry K."/>
            <person name="Bills G."/>
            <person name="Bluhm B."/>
            <person name="Cannon C."/>
            <person name="Castanera R."/>
            <person name="Culley D."/>
            <person name="Daum C."/>
            <person name="Ezra D."/>
            <person name="Gonzalez J."/>
            <person name="Henrissat B."/>
            <person name="Kuo A."/>
            <person name="Liang C."/>
            <person name="Lipzen A."/>
            <person name="Lutzoni F."/>
            <person name="Magnuson J."/>
            <person name="Mondo S."/>
            <person name="Nolan M."/>
            <person name="Ohm R."/>
            <person name="Pangilinan J."/>
            <person name="Park H.-J."/>
            <person name="Ramirez L."/>
            <person name="Alfaro M."/>
            <person name="Sun H."/>
            <person name="Tritt A."/>
            <person name="Yoshinaga Y."/>
            <person name="Zwiers L.-H."/>
            <person name="Turgeon B."/>
            <person name="Goodwin S."/>
            <person name="Spatafora J."/>
            <person name="Crous P."/>
            <person name="Grigoriev I."/>
        </authorList>
    </citation>
    <scope>NUCLEOTIDE SEQUENCE</scope>
    <source>
        <strain evidence="1">CBS 279.74</strain>
    </source>
</reference>
<proteinExistence type="predicted"/>
<protein>
    <submittedName>
        <fullName evidence="1">Uncharacterized protein</fullName>
    </submittedName>
</protein>
<dbReference type="Proteomes" id="UP000799428">
    <property type="component" value="Unassembled WGS sequence"/>
</dbReference>